<dbReference type="Pfam" id="PF06985">
    <property type="entry name" value="HET"/>
    <property type="match status" value="1"/>
</dbReference>
<dbReference type="RefSeq" id="XP_049136998.1">
    <property type="nucleotide sequence ID" value="XM_049281041.1"/>
</dbReference>
<feature type="domain" description="Heterokaryon incompatibility" evidence="1">
    <location>
        <begin position="46"/>
        <end position="203"/>
    </location>
</feature>
<dbReference type="PANTHER" id="PTHR24148:SF64">
    <property type="entry name" value="HETEROKARYON INCOMPATIBILITY DOMAIN-CONTAINING PROTEIN"/>
    <property type="match status" value="1"/>
</dbReference>
<dbReference type="InterPro" id="IPR010730">
    <property type="entry name" value="HET"/>
</dbReference>
<dbReference type="PANTHER" id="PTHR24148">
    <property type="entry name" value="ANKYRIN REPEAT DOMAIN-CONTAINING PROTEIN 39 HOMOLOG-RELATED"/>
    <property type="match status" value="1"/>
</dbReference>
<evidence type="ECO:0000313" key="2">
    <source>
        <dbReference type="EMBL" id="UQC75352.1"/>
    </source>
</evidence>
<reference evidence="2" key="1">
    <citation type="journal article" date="2021" name="Mol. Plant Microbe Interact.">
        <title>Complete Genome Sequence of the Plant-Pathogenic Fungus Colletotrichum lupini.</title>
        <authorList>
            <person name="Baroncelli R."/>
            <person name="Pensec F."/>
            <person name="Da Lio D."/>
            <person name="Boufleur T."/>
            <person name="Vicente I."/>
            <person name="Sarrocco S."/>
            <person name="Picot A."/>
            <person name="Baraldi E."/>
            <person name="Sukno S."/>
            <person name="Thon M."/>
            <person name="Le Floch G."/>
        </authorList>
    </citation>
    <scope>NUCLEOTIDE SEQUENCE</scope>
    <source>
        <strain evidence="2">IMI 504893</strain>
    </source>
</reference>
<evidence type="ECO:0000259" key="1">
    <source>
        <dbReference type="Pfam" id="PF06985"/>
    </source>
</evidence>
<keyword evidence="3" id="KW-1185">Reference proteome</keyword>
<evidence type="ECO:0000313" key="3">
    <source>
        <dbReference type="Proteomes" id="UP000830671"/>
    </source>
</evidence>
<dbReference type="Proteomes" id="UP000830671">
    <property type="component" value="Chromosome 1"/>
</dbReference>
<sequence>MDLFQYETLDLTGKSFRLLMLHPRSTGEISCNIFEASLDSDGIIPYEALSYAWGRIDLAASIIANGKTLRITNNLFTALSYLRDNHVNKVLWIDAVCIDQNNVAERGHQVGQMAGIYRGAEQVIIWLGPPTHETNLLLGCLKELQKSLIRQKSRDDLVQAQEQWSKIRQNSELDQAVLVDLQRKGLISLLRETWFTRIWVLQEVSNARAASIYCGRRSIQAYMLNIAAKLVGVVPDAGCQAVLDLLPDSFTQRSPRKDFLIALLQKFRNSKASDPRDMVYALLAIASDVSQSDSGSLLSPDYFKTEEDLVQDLKTYLFLDSQYFCIIPERSMESFLGALPERIAAILQSVVMAGVTSHVLTLLERGQKFTVSEVDVHEMWKRKGLGTSKVLSNLAQIEHQNFHFSLEGVESSFQFFDLATAQSLLGRFGERIQINQHLAAALLRRKDDRDLIIMLLIKWNKPFIPLTQDGLTALVKVIDPASLQMLLKKQTQVYQITDKVLEKASRNRKEGKIIPILLDSVGDRTEFEMSGLLWLLRFLDKTALLPLLKLEFKKISVVGLGHPPNESVRWSTQLLFDFGSSADWKKIKYIREKTGPHEIFDVKAFRMEAEFINGLRVNATLDWLYYCGIPGHLPNIAVNNCPLDMQPWFVSPKHWLFTLSERPTGLPLSSAIHHCKTLQVRNSARFLCVDASIQLVRFACMKHGYNAGEAKVQKTDSLANHFQERLSQ</sequence>
<gene>
    <name evidence="2" type="ORF">CLUP02_02006</name>
</gene>
<dbReference type="GeneID" id="73336051"/>
<proteinExistence type="predicted"/>
<dbReference type="KEGG" id="clup:CLUP02_02006"/>
<name>A0A9Q8WA86_9PEZI</name>
<accession>A0A9Q8WA86</accession>
<organism evidence="2 3">
    <name type="scientific">Colletotrichum lupini</name>
    <dbReference type="NCBI Taxonomy" id="145971"/>
    <lineage>
        <taxon>Eukaryota</taxon>
        <taxon>Fungi</taxon>
        <taxon>Dikarya</taxon>
        <taxon>Ascomycota</taxon>
        <taxon>Pezizomycotina</taxon>
        <taxon>Sordariomycetes</taxon>
        <taxon>Hypocreomycetidae</taxon>
        <taxon>Glomerellales</taxon>
        <taxon>Glomerellaceae</taxon>
        <taxon>Colletotrichum</taxon>
        <taxon>Colletotrichum acutatum species complex</taxon>
    </lineage>
</organism>
<dbReference type="InterPro" id="IPR052895">
    <property type="entry name" value="HetReg/Transcr_Mod"/>
</dbReference>
<dbReference type="EMBL" id="CP019471">
    <property type="protein sequence ID" value="UQC75352.1"/>
    <property type="molecule type" value="Genomic_DNA"/>
</dbReference>
<dbReference type="AlphaFoldDB" id="A0A9Q8WA86"/>
<protein>
    <submittedName>
        <fullName evidence="2">HET domain-containing protein</fullName>
    </submittedName>
</protein>